<dbReference type="PANTHER" id="PTHR43881">
    <property type="entry name" value="GAMMA-GLUTAMYLTRANSPEPTIDASE (AFU_ORTHOLOGUE AFUA_4G13580)"/>
    <property type="match status" value="1"/>
</dbReference>
<evidence type="ECO:0008006" key="2">
    <source>
        <dbReference type="Google" id="ProtNLM"/>
    </source>
</evidence>
<gene>
    <name evidence="1" type="ORF">METZ01_LOCUS65375</name>
</gene>
<dbReference type="SUPFAM" id="SSF56235">
    <property type="entry name" value="N-terminal nucleophile aminohydrolases (Ntn hydrolases)"/>
    <property type="match status" value="1"/>
</dbReference>
<dbReference type="Gene3D" id="3.60.20.40">
    <property type="match status" value="1"/>
</dbReference>
<dbReference type="PANTHER" id="PTHR43881:SF1">
    <property type="entry name" value="GAMMA-GLUTAMYLTRANSPEPTIDASE (AFU_ORTHOLOGUE AFUA_4G13580)"/>
    <property type="match status" value="1"/>
</dbReference>
<organism evidence="1">
    <name type="scientific">marine metagenome</name>
    <dbReference type="NCBI Taxonomy" id="408172"/>
    <lineage>
        <taxon>unclassified sequences</taxon>
        <taxon>metagenomes</taxon>
        <taxon>ecological metagenomes</taxon>
    </lineage>
</organism>
<dbReference type="InterPro" id="IPR029055">
    <property type="entry name" value="Ntn_hydrolases_N"/>
</dbReference>
<sequence length="598" mass="65225">MSLFTTRPEIVGTFGVVTSTHWLASSVGMRMLELGGNAFDAAVATGFTLQVVEPHLNGPGGEVPIIISAANSDEVQVICGQGVAPMAANVGYFKNLGLSLMPGTGLLPAVVPGAFDAWMIMLRDYGTFDLETVLEPAIGYAQSGYPLVPAISTVIDQMQELFSSHWTSSGQIYLTHGVPKAGTLFCNTDLAKTYRRLVSDSKSAGGSREHKIEAARNSWYRGFIAEAIDKFCSTTKVLDTTGQHHAGLLCGDDLDQWQATIEEPLTYDYHGYTLCKTKPWGQGPVALQHLALLNQFDLSQFKPEDPEFIHLLVETSKLAFADREAYYGDPNFVDVPIDALLSSQYNADRKILIDSEASLLLRPGRVPGYDREAVTPSIDASSLETPGEGEPTVSSAIDVMTRGERRGDTCHLDVIDRWGNMVSATPSGGWLSSSPVIPELGFPLTTRGQMFWLDENAAASIEPGKRPRTTLTPSLALRDGEPYMVFGTPGGDQQDQWSLHVFLKHVHHGMNLQQAIDSPDFHTNHFPSSFYPRLSHPGQVTIESRYGASLVNKLRDRGHKVEVENDWSLGRCSAAVRDGNLLRAAANPRQMQGYAVGR</sequence>
<dbReference type="InterPro" id="IPR043137">
    <property type="entry name" value="GGT_ssub_C"/>
</dbReference>
<dbReference type="AlphaFoldDB" id="A0A381TAG2"/>
<accession>A0A381TAG2</accession>
<dbReference type="InterPro" id="IPR043138">
    <property type="entry name" value="GGT_lsub"/>
</dbReference>
<dbReference type="PRINTS" id="PR01210">
    <property type="entry name" value="GGTRANSPTASE"/>
</dbReference>
<protein>
    <recommendedName>
        <fullName evidence="2">Gamma-glutamyltransferase</fullName>
    </recommendedName>
</protein>
<dbReference type="InterPro" id="IPR052896">
    <property type="entry name" value="GGT-like_enzyme"/>
</dbReference>
<dbReference type="EMBL" id="UINC01004195">
    <property type="protein sequence ID" value="SVA12521.1"/>
    <property type="molecule type" value="Genomic_DNA"/>
</dbReference>
<name>A0A381TAG2_9ZZZZ</name>
<evidence type="ECO:0000313" key="1">
    <source>
        <dbReference type="EMBL" id="SVA12521.1"/>
    </source>
</evidence>
<reference evidence="1" key="1">
    <citation type="submission" date="2018-05" db="EMBL/GenBank/DDBJ databases">
        <authorList>
            <person name="Lanie J.A."/>
            <person name="Ng W.-L."/>
            <person name="Kazmierczak K.M."/>
            <person name="Andrzejewski T.M."/>
            <person name="Davidsen T.M."/>
            <person name="Wayne K.J."/>
            <person name="Tettelin H."/>
            <person name="Glass J.I."/>
            <person name="Rusch D."/>
            <person name="Podicherti R."/>
            <person name="Tsui H.-C.T."/>
            <person name="Winkler M.E."/>
        </authorList>
    </citation>
    <scope>NUCLEOTIDE SEQUENCE</scope>
</reference>
<dbReference type="Pfam" id="PF01019">
    <property type="entry name" value="G_glu_transpept"/>
    <property type="match status" value="1"/>
</dbReference>
<dbReference type="Gene3D" id="1.10.246.130">
    <property type="match status" value="1"/>
</dbReference>
<proteinExistence type="predicted"/>